<organism evidence="1">
    <name type="scientific">marine sediment metagenome</name>
    <dbReference type="NCBI Taxonomy" id="412755"/>
    <lineage>
        <taxon>unclassified sequences</taxon>
        <taxon>metagenomes</taxon>
        <taxon>ecological metagenomes</taxon>
    </lineage>
</organism>
<evidence type="ECO:0000313" key="1">
    <source>
        <dbReference type="EMBL" id="GAH90525.1"/>
    </source>
</evidence>
<protein>
    <submittedName>
        <fullName evidence="1">Uncharacterized protein</fullName>
    </submittedName>
</protein>
<gene>
    <name evidence="1" type="ORF">S06H3_02977</name>
</gene>
<accession>X1KA74</accession>
<sequence>MEELKIELKENLGFKPPVIGYLASINEGAYSYNYYRLRHPGGIFNLQFNNVIDDFLDLLKHLKKLQSNQNTDNEIRLSKKFASLLSSFFKYYESCYEIILGCCKQHNKPSENEFIHKWLKRNGYSAGEFFHEKVKDDTSYFREMFNKLKHTSNTLRIIYFYKNEIKIFGYYLESAAADGSLGPDENLHPKHQDTHSANSLNFDLRRMYYCIYKVAETLRSALILHFNETYSIDLDFNNNWREDDSKLKKLYEELVNLPDYFFPNEFRKQLPFSSVEEIGEKQYLVFKIKNVKTTNLFGYKITFVTSGDSFSRSFRMPFYNPRP</sequence>
<comment type="caution">
    <text evidence="1">The sequence shown here is derived from an EMBL/GenBank/DDBJ whole genome shotgun (WGS) entry which is preliminary data.</text>
</comment>
<dbReference type="EMBL" id="BARV01000928">
    <property type="protein sequence ID" value="GAH90525.1"/>
    <property type="molecule type" value="Genomic_DNA"/>
</dbReference>
<reference evidence="1" key="1">
    <citation type="journal article" date="2014" name="Front. Microbiol.">
        <title>High frequency of phylogenetically diverse reductive dehalogenase-homologous genes in deep subseafloor sedimentary metagenomes.</title>
        <authorList>
            <person name="Kawai M."/>
            <person name="Futagami T."/>
            <person name="Toyoda A."/>
            <person name="Takaki Y."/>
            <person name="Nishi S."/>
            <person name="Hori S."/>
            <person name="Arai W."/>
            <person name="Tsubouchi T."/>
            <person name="Morono Y."/>
            <person name="Uchiyama I."/>
            <person name="Ito T."/>
            <person name="Fujiyama A."/>
            <person name="Inagaki F."/>
            <person name="Takami H."/>
        </authorList>
    </citation>
    <scope>NUCLEOTIDE SEQUENCE</scope>
    <source>
        <strain evidence="1">Expedition CK06-06</strain>
    </source>
</reference>
<dbReference type="AlphaFoldDB" id="X1KA74"/>
<name>X1KA74_9ZZZZ</name>
<proteinExistence type="predicted"/>